<evidence type="ECO:0008006" key="4">
    <source>
        <dbReference type="Google" id="ProtNLM"/>
    </source>
</evidence>
<dbReference type="AlphaFoldDB" id="A0A5B8XUZ5"/>
<dbReference type="RefSeq" id="WP_146962628.1">
    <property type="nucleotide sequence ID" value="NZ_CP042467.1"/>
</dbReference>
<accession>A0A5B8XUZ5</accession>
<dbReference type="Proteomes" id="UP000321595">
    <property type="component" value="Chromosome"/>
</dbReference>
<evidence type="ECO:0000313" key="2">
    <source>
        <dbReference type="EMBL" id="QED29395.1"/>
    </source>
</evidence>
<dbReference type="PROSITE" id="PS51257">
    <property type="entry name" value="PROKAR_LIPOPROTEIN"/>
    <property type="match status" value="1"/>
</dbReference>
<evidence type="ECO:0000256" key="1">
    <source>
        <dbReference type="SAM" id="MobiDB-lite"/>
    </source>
</evidence>
<dbReference type="KEGG" id="bbae:FRD01_19585"/>
<gene>
    <name evidence="2" type="ORF">FRD01_19585</name>
</gene>
<protein>
    <recommendedName>
        <fullName evidence="4">LTD domain-containing protein</fullName>
    </recommendedName>
</protein>
<sequence>MKTTYATILLMLGASGCNLVFDIDSFPYEGAGAVDMDADIREDMPIEDMPEDLSEPVEDMEPIEDMAPPEDMEPDLPSGPPELVITEIMINTGPQANGGEIGEYLEVKNVGVGPIDPRAISLVLHNEMGRSGTVVISQPSSDEQLAIFNGLQDIQPGSYFVFARFEIPELPLLEIMGAGNYFDFGTWGNLISFANSGERRIEVQYFSPEGFQILDSVRWVSSELRPTDPELESPGLEIVEDISLGVRPGFEDVDSNDNPENWCLESTPVAGPDSFIGSPGKPSLCQ</sequence>
<dbReference type="EMBL" id="CP042467">
    <property type="protein sequence ID" value="QED29395.1"/>
    <property type="molecule type" value="Genomic_DNA"/>
</dbReference>
<organism evidence="2 3">
    <name type="scientific">Microvenator marinus</name>
    <dbReference type="NCBI Taxonomy" id="2600177"/>
    <lineage>
        <taxon>Bacteria</taxon>
        <taxon>Deltaproteobacteria</taxon>
        <taxon>Bradymonadales</taxon>
        <taxon>Microvenatoraceae</taxon>
        <taxon>Microvenator</taxon>
    </lineage>
</organism>
<proteinExistence type="predicted"/>
<evidence type="ECO:0000313" key="3">
    <source>
        <dbReference type="Proteomes" id="UP000321595"/>
    </source>
</evidence>
<reference evidence="2 3" key="1">
    <citation type="submission" date="2019-08" db="EMBL/GenBank/DDBJ databases">
        <authorList>
            <person name="Liang Q."/>
        </authorList>
    </citation>
    <scope>NUCLEOTIDE SEQUENCE [LARGE SCALE GENOMIC DNA]</scope>
    <source>
        <strain evidence="2 3">V1718</strain>
    </source>
</reference>
<name>A0A5B8XUZ5_9DELT</name>
<feature type="region of interest" description="Disordered" evidence="1">
    <location>
        <begin position="267"/>
        <end position="286"/>
    </location>
</feature>
<keyword evidence="3" id="KW-1185">Reference proteome</keyword>
<dbReference type="OrthoDB" id="5497472at2"/>